<accession>A0A1F5T8X7</accession>
<dbReference type="InterPro" id="IPR013320">
    <property type="entry name" value="ConA-like_dom_sf"/>
</dbReference>
<dbReference type="InterPro" id="IPR014755">
    <property type="entry name" value="Cu-Rt/internalin_Ig-like"/>
</dbReference>
<evidence type="ECO:0000256" key="3">
    <source>
        <dbReference type="ARBA" id="ARBA00023157"/>
    </source>
</evidence>
<feature type="transmembrane region" description="Helical" evidence="5">
    <location>
        <begin position="56"/>
        <end position="78"/>
    </location>
</feature>
<feature type="compositionally biased region" description="Polar residues" evidence="4">
    <location>
        <begin position="3250"/>
        <end position="3265"/>
    </location>
</feature>
<keyword evidence="2" id="KW-0677">Repeat</keyword>
<dbReference type="InterPro" id="IPR014756">
    <property type="entry name" value="Ig_E-set"/>
</dbReference>
<organism evidence="8 9">
    <name type="scientific">Candidatus Falkowbacteria bacterium RIFOXYC2_FULL_48_21</name>
    <dbReference type="NCBI Taxonomy" id="1798005"/>
    <lineage>
        <taxon>Bacteria</taxon>
        <taxon>Candidatus Falkowiibacteriota</taxon>
    </lineage>
</organism>
<evidence type="ECO:0000256" key="4">
    <source>
        <dbReference type="SAM" id="MobiDB-lite"/>
    </source>
</evidence>
<dbReference type="Gene3D" id="2.60.40.10">
    <property type="entry name" value="Immunoglobulins"/>
    <property type="match status" value="4"/>
</dbReference>
<evidence type="ECO:0000313" key="8">
    <source>
        <dbReference type="EMBL" id="OGF34881.1"/>
    </source>
</evidence>
<dbReference type="InterPro" id="IPR006558">
    <property type="entry name" value="LamG-like"/>
</dbReference>
<feature type="domain" description="LamG-like jellyroll fold" evidence="7">
    <location>
        <begin position="2626"/>
        <end position="2758"/>
    </location>
</feature>
<evidence type="ECO:0000256" key="5">
    <source>
        <dbReference type="SAM" id="Phobius"/>
    </source>
</evidence>
<sequence>MKNKNRLKYFFVLAIVMALFCVGLLFVQSAMAQVTTGAEEVGVAAGFDTGRSLTAIVGQIIKIILGFLGVIAICIVLYAGFLYMTSGGNQEKVETAKKWMINGAIGLALIFSAFAITTFIFNSLSEATGTGQEADGGGLGGDGYFPAGSSSAFIVKAVAPQGAGAPLNTVVKMAFSKPVNAATITDKNIQVVDDASGSSVAGKLEVYGEKKDKVKFTPSAKCPDEACGKEGCFDKNKKYKVTLKAGAIKSNTGSFGLSCALGSKCTATFTTAEKCDAAAPTVWFTEPIDGGKVNQENFINGAGVPVSIKAKDDVGVSGINLNIDSKDFDSASAEKDILQPFFEFSFDWDTEGVKVGPHTLKAAAEDVNDHTSTKEISVSVLPGYCFDKLGNPQCNAEHPDCGACDGKTCTKNEDCAGLCIKSCDNDKNKKCEKDTECGAGGKCVGICVTEPIITDIAPKSAGPGSLVTIVGAGFLNYQSGDKTGQVYFSGKDAQGKVQYIKAELGCNANSAWNNNQIIAKVPAGAVTGPIKVENYLAKFDTTDDKDGWDGDFTFSVKDVYPGLCAVEKENCMPSCVDNVCKLCNAAAMSEKVKATGNNFGAKDDDDLVFFGQIPAGFGAGFSWKPESVSGLEVPVIKSGKSNVAISKGKKCANTETGEVCVAKADDLKCVCKDIYSNPVAFTVLPMENLPKIDGASPLPTKIGQMLTIKGLNFGINVGHVEIAREIGGQPYEWAVGLGCGPEAWSENEIIVKIPETISATVAAIKDASVFAKDYKLLVYNAANISSVPLQFEIVEGEPGPGICSLTPNNGPVGIAVDLNGEYFGDETQYDIKFSATGGDKITCPDGVKLCDPDMDDKCACTKKADAGVKVTSVGDWAAAKKTLIDNAVVPVGAVTGDVYLQSKDGKVKSNSVKYKVGSCTQNSCVKPLLCCDSGSCEAKCKEAVVYQPAEYMWIMSTGPLPKMLQVLERPCVVGLIPQSPSPYKFTEDACPNGKISATFNMPLAESIKAVPELLQNNIEIRRCKVKGKECDFKTCAAQDSDSCVYRTFKKVVEKDITPPNLYLSCTLGGTKVASCDPAKDTGCTCVGVGALTTAFGLVDSLGEETNAMVAVDANPGVVKKVALGNGAAQYNLFEDTWYELTLKGGPAGVRTEANGKFLAADYVWKFKTKKDICVPDNLLMTPLVGLIKELYGPDSEQKYLVSGQYQCQEIPLQGEAWQWKDLELGPPNPNKVTFAGYACAEPTKTAYICPVEKTNRPDIGYFKTTAVEGDPVTFNYETPPGAPIEIEAKAEPQDAALKKVFDSLYKKGFLEIRFSEPKVVDFYPNCQEACINTNIHASFNTQMDAASFTPDTVKLYACASADCAQMQPVPITLGDLQYQYLKNAAFETTQNKIQLAWENGATLLPNKFYRVVMTNGVMSYSQVKLAGLNYATVNAPKGDCADAVDDDGDGQIDFTGGYVVKNDTEKQLTYVCGCYNQTANTFASYNSIDQASGCAKTENVVFGCRDIKAGGDVVSTAEALKQITDSATYFAPDQQCALPQGFELGENAAFDAFSWIFKTKNDPEKCLPDRVETLPLQYISSAMGEKIEYAATPFSKPDNCSAKGQPLNPFSYNWEWSSTQPAVATISTATTAATAKPFCSDSCLSKGSTPYATVCGDGEIKDGEECDDKNAVDGDGCSAKCLREAVNNCNAAQLKSPDAVCCGNGKVEKDKGEECDAGCEYKNKQGAACDPLIETKDCVCVSKEKVCSNACQNAGTGAGFTCGNSVKEPGEDADYGQANKNFGLNDKCLNNGAVYKSTDAAAAAICGNGKIEGGEECEAICKFPDGAICTDDLENCVCSIYNNPLCTDKCLWKGFPSCAAGCSKKVTCNSGDLGCTGKKKVDCDSGADCYGQKLITCDSDNADKYGCALGGKFVSSCLIGSSPDCTGGQREAACYKDEEYKDALGVVHKCQGEKNYDCNQCVNGILTIDIDCPANDVTCLKATKKEISCAACENDILSVSCQVGDQNCVDGKKAVSCSPTASDCECSGCCGNGELEKYSGGKYGLNNLLVGFDEECEATCQNKTTLAVCEYGTADCVCTFPEGCSNKCVNLGSSINYDSYCGDGNLGFGEDKACECGEGACLPGVNLKFGPSQVAVTISDIEKFLSKDVAGKYVFAYNIVTKYIQGATDITAAIVDNAKKMSGVGHLLFKTNDPAITDMFKDILPKVIPEPIPGPEGEVTVCEILAEINKEGCVPLNGATGVCTNALIYVPLTAKADTENLVVKLYESSTGGQCAGAMSDGGAWLALKNKIRNLFVNIGLAAPWCPVDSSFSVSQDQSGKPTIAVAPKAAMKPNTRHKVAIEGVTNNCEQAVTAMELSFITGNGICLIDGVSLMPSTVMLTQANKAVDFFAVAKSGSQVIAELSNIYEWQWQWSVGNKAIAGEPKPCVWQNGKCVIDPTPTVSVDERSGATVSSQVTNGSTVVKAEAIVSVDNTGMTGDATSKGAKVPGMAQFVVFLCDHLWNPDSDENWQTMDTSIKTGAYESTYKMEQQYNIGLFYCRDFGEVGTFDDDLPKIDIALSEGINKDMTPRFGIYFDKSFDYVQARGQALDDLMNDPANSWTIDTWLYNENTPDDRYARIFYKNLDSSFSEKRVQLSVRKAGTDRSLILQINNQSGEKGVNAEYGTTEQGDLLGKGFNHVAVVYDALHKVVKLYINGHEASLTADQTKLHSWPTVDPKGTLIDYSNLYIGGAGKTEVPLLSFDGYIDEFRVWQAAKSAEAIKTIMNEQDAEETSLLGYWNFNDDVKAAKSAISSRANCSVNYNESKCAGNGPNFYQPLNLTDLAIQEGLLKPDAAPGWQDLSGNLKHQCDDKIDNDGNGVADEKDAKCSSPSDAWEEPRLFAQYFFTREDGDDDPANDHSGDVISLRIYENIEGLPPDVWYQRYAPNPGQTTPVALDCQEDDFGKFCYNGAKDGTTVYAAAGNVADAKDGKINIYNNIYVLGFNNGANAATQNIFTQMVNMLWFNTNLLESNSSLSKVKLVRDTQRIQDMVVLNDYLKEYKVTPPHNGAVPQIDAGSYVRGRTFSVWPSWQKELGAALKKKLPTDPLNHYLWEATVKNSAGVGCSDSEVLEAAYCPVPQPGQGSANDYQCVVPGKFCVKCPSGFDPTTCYDSTTLEVSNIYDKDPGKHSVYSFQADPQNTGNKTSYQLNFMFEVPTGVLDPYVYKVSPAFGGEVAPWQVLPKAPDVGPVAACMDGKDNDGDGKVDFPNDPGCQSAQGASEENTWQCNDGIDNDKDGKKDFVAVDKFGVDPGCTSKFDDSEAYPAECNDGVDNDNDSRPNKPSIDMQDVGCVANGDNDESVRGMPEGNVLVAFFVDTSDTMKQNDPQKMHKELIKGIVEGVTDQGKHLDGLNDIFGADAYYVMGTSLSEEPAIGYPPKGKGAFIDWLNKVNYDYESAPNIPGFIGSSIGDAKEVYQAGVTVGNGTEKFVGLIYVIITDAVDIGENNEANKLATIAVANDLMAPIHFFYVRPKALSEASAEYKFYRDYHDLVDSHWRGVWLQGSVDSLKAELKNIIGQIAVTAEIMTEQPDSF</sequence>
<dbReference type="InterPro" id="IPR013783">
    <property type="entry name" value="Ig-like_fold"/>
</dbReference>
<dbReference type="Gene3D" id="2.60.40.1220">
    <property type="match status" value="1"/>
</dbReference>
<feature type="region of interest" description="Disordered" evidence="4">
    <location>
        <begin position="3233"/>
        <end position="3270"/>
    </location>
</feature>
<dbReference type="EMBL" id="MFGM01000066">
    <property type="protein sequence ID" value="OGF34881.1"/>
    <property type="molecule type" value="Genomic_DNA"/>
</dbReference>
<dbReference type="Proteomes" id="UP000178656">
    <property type="component" value="Unassembled WGS sequence"/>
</dbReference>
<keyword evidence="3" id="KW-1015">Disulfide bond</keyword>
<dbReference type="InterPro" id="IPR011936">
    <property type="entry name" value="Myxo_disulph_rpt"/>
</dbReference>
<keyword evidence="1 6" id="KW-0732">Signal</keyword>
<name>A0A1F5T8X7_9BACT</name>
<feature type="transmembrane region" description="Helical" evidence="5">
    <location>
        <begin position="99"/>
        <end position="121"/>
    </location>
</feature>
<feature type="region of interest" description="Disordered" evidence="4">
    <location>
        <begin position="3296"/>
        <end position="3324"/>
    </location>
</feature>
<dbReference type="InterPro" id="IPR043993">
    <property type="entry name" value="T4SS_pilin"/>
</dbReference>
<evidence type="ECO:0000256" key="1">
    <source>
        <dbReference type="ARBA" id="ARBA00022729"/>
    </source>
</evidence>
<dbReference type="Pfam" id="PF13205">
    <property type="entry name" value="Big_5"/>
    <property type="match status" value="1"/>
</dbReference>
<keyword evidence="5" id="KW-0472">Membrane</keyword>
<dbReference type="InterPro" id="IPR032812">
    <property type="entry name" value="SbsA_Ig"/>
</dbReference>
<keyword evidence="5" id="KW-0812">Transmembrane</keyword>
<dbReference type="SUPFAM" id="SSF49899">
    <property type="entry name" value="Concanavalin A-like lectins/glucanases"/>
    <property type="match status" value="1"/>
</dbReference>
<proteinExistence type="predicted"/>
<dbReference type="Gene3D" id="2.60.120.200">
    <property type="match status" value="1"/>
</dbReference>
<protein>
    <recommendedName>
        <fullName evidence="7">LamG-like jellyroll fold domain-containing protein</fullName>
    </recommendedName>
</protein>
<dbReference type="Pfam" id="PF13385">
    <property type="entry name" value="Laminin_G_3"/>
    <property type="match status" value="1"/>
</dbReference>
<dbReference type="Pfam" id="PF18895">
    <property type="entry name" value="T4SS_pilin"/>
    <property type="match status" value="1"/>
</dbReference>
<dbReference type="SMART" id="SM00560">
    <property type="entry name" value="LamGL"/>
    <property type="match status" value="1"/>
</dbReference>
<dbReference type="SUPFAM" id="SSF81296">
    <property type="entry name" value="E set domains"/>
    <property type="match status" value="1"/>
</dbReference>
<keyword evidence="5" id="KW-1133">Transmembrane helix</keyword>
<evidence type="ECO:0000256" key="2">
    <source>
        <dbReference type="ARBA" id="ARBA00022737"/>
    </source>
</evidence>
<feature type="compositionally biased region" description="Basic and acidic residues" evidence="4">
    <location>
        <begin position="3233"/>
        <end position="3245"/>
    </location>
</feature>
<evidence type="ECO:0000259" key="7">
    <source>
        <dbReference type="SMART" id="SM00560"/>
    </source>
</evidence>
<comment type="caution">
    <text evidence="8">The sequence shown here is derived from an EMBL/GenBank/DDBJ whole genome shotgun (WGS) entry which is preliminary data.</text>
</comment>
<evidence type="ECO:0000256" key="6">
    <source>
        <dbReference type="SAM" id="SignalP"/>
    </source>
</evidence>
<feature type="chain" id="PRO_5009521345" description="LamG-like jellyroll fold domain-containing protein" evidence="6">
    <location>
        <begin position="33"/>
        <end position="3570"/>
    </location>
</feature>
<dbReference type="NCBIfam" id="TIGR02232">
    <property type="entry name" value="myxo_disulf_rpt"/>
    <property type="match status" value="1"/>
</dbReference>
<evidence type="ECO:0000313" key="9">
    <source>
        <dbReference type="Proteomes" id="UP000178656"/>
    </source>
</evidence>
<gene>
    <name evidence="8" type="ORF">A2482_04940</name>
</gene>
<feature type="signal peptide" evidence="6">
    <location>
        <begin position="1"/>
        <end position="32"/>
    </location>
</feature>
<reference evidence="8 9" key="1">
    <citation type="journal article" date="2016" name="Nat. Commun.">
        <title>Thousands of microbial genomes shed light on interconnected biogeochemical processes in an aquifer system.</title>
        <authorList>
            <person name="Anantharaman K."/>
            <person name="Brown C.T."/>
            <person name="Hug L.A."/>
            <person name="Sharon I."/>
            <person name="Castelle C.J."/>
            <person name="Probst A.J."/>
            <person name="Thomas B.C."/>
            <person name="Singh A."/>
            <person name="Wilkins M.J."/>
            <person name="Karaoz U."/>
            <person name="Brodie E.L."/>
            <person name="Williams K.H."/>
            <person name="Hubbard S.S."/>
            <person name="Banfield J.F."/>
        </authorList>
    </citation>
    <scope>NUCLEOTIDE SEQUENCE [LARGE SCALE GENOMIC DNA]</scope>
</reference>